<protein>
    <submittedName>
        <fullName evidence="1">Uncharacterized protein</fullName>
    </submittedName>
</protein>
<name>D3EZM7_CONWI</name>
<keyword evidence="2" id="KW-1185">Reference proteome</keyword>
<dbReference type="OrthoDB" id="4161024at2"/>
<sequence length="282" mass="31613">MEIFDDTIWQMSLGERAAFEGVLTQLEPELAIEIGTAEGASLRRIAAHAKEVHSFDLVAPSLELPDHVTLHPGDSHVLLPELLAQLAADGRNVDFALVDGDHSSDGVQRDIEDLLDSDAVRRTLILIHDVNNEQVRRGVDAVRYRAWRKVAYVELDCVPGYMFKQPSLRHELWGGLGLIVVDDSRPATADPEVLQQRYYPAAPLWAEVRDTVVSREQGDETVPADELTAMNDRVALLERQLAEMEELVLRERHGRNALEQSISWKLTRPLRAAKARARRALA</sequence>
<reference evidence="1 2" key="1">
    <citation type="journal article" date="2010" name="Stand. Genomic Sci.">
        <title>Complete genome sequence of Conexibacter woesei type strain (ID131577).</title>
        <authorList>
            <person name="Pukall R."/>
            <person name="Lapidus A."/>
            <person name="Glavina Del Rio T."/>
            <person name="Copeland A."/>
            <person name="Tice H."/>
            <person name="Cheng J.-F."/>
            <person name="Lucas S."/>
            <person name="Chen F."/>
            <person name="Nolan M."/>
            <person name="Bruce D."/>
            <person name="Goodwin L."/>
            <person name="Pitluck S."/>
            <person name="Mavromatis K."/>
            <person name="Ivanova N."/>
            <person name="Ovchinnikova G."/>
            <person name="Pati A."/>
            <person name="Chen A."/>
            <person name="Palaniappan K."/>
            <person name="Land M."/>
            <person name="Hauser L."/>
            <person name="Chang Y.-J."/>
            <person name="Jeffries C.D."/>
            <person name="Chain P."/>
            <person name="Meincke L."/>
            <person name="Sims D."/>
            <person name="Brettin T."/>
            <person name="Detter J.C."/>
            <person name="Rohde M."/>
            <person name="Goeker M."/>
            <person name="Bristow J."/>
            <person name="Eisen J.A."/>
            <person name="Markowitz V."/>
            <person name="Kyrpides N.C."/>
            <person name="Klenk H.-P."/>
            <person name="Hugenholtz P."/>
        </authorList>
    </citation>
    <scope>NUCLEOTIDE SEQUENCE [LARGE SCALE GENOMIC DNA]</scope>
    <source>
        <strain evidence="2">DSM 14684 / CIP 108061 / JCM 11494 / NBRC 100937 / ID131577</strain>
    </source>
</reference>
<dbReference type="InterPro" id="IPR029063">
    <property type="entry name" value="SAM-dependent_MTases_sf"/>
</dbReference>
<proteinExistence type="predicted"/>
<evidence type="ECO:0000313" key="2">
    <source>
        <dbReference type="Proteomes" id="UP000008229"/>
    </source>
</evidence>
<dbReference type="Proteomes" id="UP000008229">
    <property type="component" value="Chromosome"/>
</dbReference>
<reference evidence="2" key="2">
    <citation type="submission" date="2010-01" db="EMBL/GenBank/DDBJ databases">
        <title>The complete genome of Conexibacter woesei DSM 14684.</title>
        <authorList>
            <consortium name="US DOE Joint Genome Institute (JGI-PGF)"/>
            <person name="Lucas S."/>
            <person name="Copeland A."/>
            <person name="Lapidus A."/>
            <person name="Glavina del Rio T."/>
            <person name="Dalin E."/>
            <person name="Tice H."/>
            <person name="Bruce D."/>
            <person name="Goodwin L."/>
            <person name="Pitluck S."/>
            <person name="Kyrpides N."/>
            <person name="Mavromatis K."/>
            <person name="Ivanova N."/>
            <person name="Mikhailova N."/>
            <person name="Chertkov O."/>
            <person name="Brettin T."/>
            <person name="Detter J.C."/>
            <person name="Han C."/>
            <person name="Larimer F."/>
            <person name="Land M."/>
            <person name="Hauser L."/>
            <person name="Markowitz V."/>
            <person name="Cheng J.-F."/>
            <person name="Hugenholtz P."/>
            <person name="Woyke T."/>
            <person name="Wu D."/>
            <person name="Pukall R."/>
            <person name="Steenblock K."/>
            <person name="Schneider S."/>
            <person name="Klenk H.-P."/>
            <person name="Eisen J.A."/>
        </authorList>
    </citation>
    <scope>NUCLEOTIDE SEQUENCE [LARGE SCALE GENOMIC DNA]</scope>
    <source>
        <strain evidence="2">DSM 14684 / CIP 108061 / JCM 11494 / NBRC 100937 / ID131577</strain>
    </source>
</reference>
<organism evidence="1 2">
    <name type="scientific">Conexibacter woesei (strain DSM 14684 / CCUG 47730 / CIP 108061 / JCM 11494 / NBRC 100937 / ID131577)</name>
    <dbReference type="NCBI Taxonomy" id="469383"/>
    <lineage>
        <taxon>Bacteria</taxon>
        <taxon>Bacillati</taxon>
        <taxon>Actinomycetota</taxon>
        <taxon>Thermoleophilia</taxon>
        <taxon>Solirubrobacterales</taxon>
        <taxon>Conexibacteraceae</taxon>
        <taxon>Conexibacter</taxon>
    </lineage>
</organism>
<dbReference type="STRING" id="469383.Cwoe_5460"/>
<evidence type="ECO:0000313" key="1">
    <source>
        <dbReference type="EMBL" id="ADB53865.1"/>
    </source>
</evidence>
<dbReference type="EMBL" id="CP001854">
    <property type="protein sequence ID" value="ADB53865.1"/>
    <property type="molecule type" value="Genomic_DNA"/>
</dbReference>
<dbReference type="Pfam" id="PF13578">
    <property type="entry name" value="Methyltransf_24"/>
    <property type="match status" value="1"/>
</dbReference>
<gene>
    <name evidence="1" type="ordered locus">Cwoe_5460</name>
</gene>
<dbReference type="KEGG" id="cwo:Cwoe_5460"/>
<dbReference type="SUPFAM" id="SSF53335">
    <property type="entry name" value="S-adenosyl-L-methionine-dependent methyltransferases"/>
    <property type="match status" value="1"/>
</dbReference>
<dbReference type="eggNOG" id="COG3510">
    <property type="taxonomic scope" value="Bacteria"/>
</dbReference>
<dbReference type="Gene3D" id="3.40.50.150">
    <property type="entry name" value="Vaccinia Virus protein VP39"/>
    <property type="match status" value="1"/>
</dbReference>
<dbReference type="HOGENOM" id="CLU_985943_0_0_11"/>
<dbReference type="AlphaFoldDB" id="D3EZM7"/>
<accession>D3EZM7</accession>